<dbReference type="GeneID" id="54763899"/>
<dbReference type="AlphaFoldDB" id="L0K4X7"/>
<dbReference type="Proteomes" id="UP000010878">
    <property type="component" value="Chromosome"/>
</dbReference>
<dbReference type="KEGG" id="nou:Natoc_3443"/>
<organism evidence="1 2">
    <name type="scientific">Natronococcus occultus SP4</name>
    <dbReference type="NCBI Taxonomy" id="694430"/>
    <lineage>
        <taxon>Archaea</taxon>
        <taxon>Methanobacteriati</taxon>
        <taxon>Methanobacteriota</taxon>
        <taxon>Stenosarchaea group</taxon>
        <taxon>Halobacteria</taxon>
        <taxon>Halobacteriales</taxon>
        <taxon>Natrialbaceae</taxon>
        <taxon>Natronococcus</taxon>
    </lineage>
</organism>
<evidence type="ECO:0000313" key="2">
    <source>
        <dbReference type="Proteomes" id="UP000010878"/>
    </source>
</evidence>
<name>L0K4X7_9EURY</name>
<reference evidence="1 2" key="1">
    <citation type="submission" date="2012-11" db="EMBL/GenBank/DDBJ databases">
        <title>FINISHED of Natronococcus occultus SP4, DSM 3396.</title>
        <authorList>
            <consortium name="DOE Joint Genome Institute"/>
            <person name="Eisen J."/>
            <person name="Huntemann M."/>
            <person name="Wei C.-L."/>
            <person name="Han J."/>
            <person name="Detter J.C."/>
            <person name="Han C."/>
            <person name="Tapia R."/>
            <person name="Chen A."/>
            <person name="Kyrpides N."/>
            <person name="Mavromatis K."/>
            <person name="Markowitz V."/>
            <person name="Szeto E."/>
            <person name="Ivanova N."/>
            <person name="Mikhailova N."/>
            <person name="Ovchinnikova G."/>
            <person name="Pagani I."/>
            <person name="Pati A."/>
            <person name="Goodwin L."/>
            <person name="Nordberg H.P."/>
            <person name="Cantor M.N."/>
            <person name="Hua S.X."/>
            <person name="Woyke T."/>
            <person name="Eisen J."/>
            <person name="Klenk H.-P."/>
            <person name="Klenk H.-P."/>
        </authorList>
    </citation>
    <scope>NUCLEOTIDE SEQUENCE [LARGE SCALE GENOMIC DNA]</scope>
    <source>
        <strain evidence="1 2">SP4</strain>
    </source>
</reference>
<dbReference type="OrthoDB" id="257177at2157"/>
<accession>L0K4X7</accession>
<gene>
    <name evidence="1" type="ORF">Natoc_3443</name>
</gene>
<protein>
    <submittedName>
        <fullName evidence="1">Uncharacterized protein</fullName>
    </submittedName>
</protein>
<dbReference type="RefSeq" id="WP_015322608.1">
    <property type="nucleotide sequence ID" value="NC_019974.1"/>
</dbReference>
<evidence type="ECO:0000313" key="1">
    <source>
        <dbReference type="EMBL" id="AGB39173.1"/>
    </source>
</evidence>
<sequence>MTATNREKRAAVCKRCHAVCAVWLRPDGEIVPISSTTGCDCAETRFSVVDALGSPEES</sequence>
<proteinExistence type="predicted"/>
<dbReference type="eggNOG" id="arCOG11133">
    <property type="taxonomic scope" value="Archaea"/>
</dbReference>
<dbReference type="EMBL" id="CP003929">
    <property type="protein sequence ID" value="AGB39173.1"/>
    <property type="molecule type" value="Genomic_DNA"/>
</dbReference>
<dbReference type="HOGENOM" id="CLU_3094066_0_0_2"/>
<keyword evidence="2" id="KW-1185">Reference proteome</keyword>